<sequence length="519" mass="58355">MEGYKEITSAIEGRLFLSTQKAHEAQEGNEAYFQTRPVSLPTADSWLSPLANPINFSAKGKTDDTKTVRKGVGGTRESSRRPPYLKTSSQNLPKHTDQSLEPVEITRNDAFSVAFDLAEPVLFLEGFDFPHNLEHTSAVLRGVMRLRVVQETTLGKLSLDFQGVSRTIWPESWRVRRLKKVLDESVVDHTWDFLDKERDPAKAARVFSPGVYNYNFELPLASSFPETIDLPMGKVFYYLTATAVESGRPSVSATFKQPVTLVRIPCVCSLEMIEPYQVHGLLHGLGYGFSLAAKSCPVGGQLPMKMKISTQPDRFWQQITVAMVEEVQYQTRTGMAHREQSRSKAVLYTKRVKRDPLHQRAFRRISAVGENMAVSHANGTVIEKDTPRRSRSMSVHEDSEGSFLYETAMLQMPSCSRIHADTAYRCLYVRHSLLITISAFVEVSESSRKHFEIRVRMPIQILTCRWLDGSATLPKYSEDPEELSLEGSPSLCRCISGSPGPGVGRRSNLDERTAADREE</sequence>
<evidence type="ECO:0000259" key="2">
    <source>
        <dbReference type="Pfam" id="PF00339"/>
    </source>
</evidence>
<dbReference type="SUPFAM" id="SSF81296">
    <property type="entry name" value="E set domains"/>
    <property type="match status" value="1"/>
</dbReference>
<dbReference type="GO" id="GO:0030674">
    <property type="term" value="F:protein-macromolecule adaptor activity"/>
    <property type="evidence" value="ECO:0007669"/>
    <property type="project" value="TreeGrafter"/>
</dbReference>
<feature type="compositionally biased region" description="Basic and acidic residues" evidence="1">
    <location>
        <begin position="507"/>
        <end position="519"/>
    </location>
</feature>
<dbReference type="Pfam" id="PF02752">
    <property type="entry name" value="Arrestin_C"/>
    <property type="match status" value="1"/>
</dbReference>
<dbReference type="GO" id="GO:0031625">
    <property type="term" value="F:ubiquitin protein ligase binding"/>
    <property type="evidence" value="ECO:0007669"/>
    <property type="project" value="TreeGrafter"/>
</dbReference>
<dbReference type="OrthoDB" id="2333384at2759"/>
<evidence type="ECO:0000313" key="5">
    <source>
        <dbReference type="Proteomes" id="UP000053029"/>
    </source>
</evidence>
<dbReference type="GO" id="GO:0070086">
    <property type="term" value="P:ubiquitin-dependent endocytosis"/>
    <property type="evidence" value="ECO:0007669"/>
    <property type="project" value="TreeGrafter"/>
</dbReference>
<dbReference type="PANTHER" id="PTHR11188">
    <property type="entry name" value="ARRESTIN DOMAIN CONTAINING PROTEIN"/>
    <property type="match status" value="1"/>
</dbReference>
<dbReference type="PANTHER" id="PTHR11188:SF174">
    <property type="entry name" value="ARRESTIN-RELATED TRAFFICKING ADAPTER 10-RELATED"/>
    <property type="match status" value="1"/>
</dbReference>
<proteinExistence type="predicted"/>
<dbReference type="EMBL" id="KN846974">
    <property type="protein sequence ID" value="KIW77223.1"/>
    <property type="molecule type" value="Genomic_DNA"/>
</dbReference>
<reference evidence="4 5" key="1">
    <citation type="submission" date="2015-01" db="EMBL/GenBank/DDBJ databases">
        <title>The Genome Sequence of Fonsecaea pedrosoi CBS 271.37.</title>
        <authorList>
            <consortium name="The Broad Institute Genomics Platform"/>
            <person name="Cuomo C."/>
            <person name="de Hoog S."/>
            <person name="Gorbushina A."/>
            <person name="Stielow B."/>
            <person name="Teixiera M."/>
            <person name="Abouelleil A."/>
            <person name="Chapman S.B."/>
            <person name="Priest M."/>
            <person name="Young S.K."/>
            <person name="Wortman J."/>
            <person name="Nusbaum C."/>
            <person name="Birren B."/>
        </authorList>
    </citation>
    <scope>NUCLEOTIDE SEQUENCE [LARGE SCALE GENOMIC DNA]</scope>
    <source>
        <strain evidence="4 5">CBS 271.37</strain>
    </source>
</reference>
<evidence type="ECO:0008006" key="6">
    <source>
        <dbReference type="Google" id="ProtNLM"/>
    </source>
</evidence>
<dbReference type="InterPro" id="IPR011021">
    <property type="entry name" value="Arrestin-like_N"/>
</dbReference>
<dbReference type="AlphaFoldDB" id="A0A0D2G938"/>
<dbReference type="Pfam" id="PF00339">
    <property type="entry name" value="Arrestin_N"/>
    <property type="match status" value="1"/>
</dbReference>
<feature type="domain" description="Arrestin C-terminal-like" evidence="3">
    <location>
        <begin position="287"/>
        <end position="464"/>
    </location>
</feature>
<accession>A0A0D2G938</accession>
<feature type="region of interest" description="Disordered" evidence="1">
    <location>
        <begin position="496"/>
        <end position="519"/>
    </location>
</feature>
<dbReference type="STRING" id="1442368.A0A0D2G938"/>
<dbReference type="GO" id="GO:0005829">
    <property type="term" value="C:cytosol"/>
    <property type="evidence" value="ECO:0007669"/>
    <property type="project" value="TreeGrafter"/>
</dbReference>
<dbReference type="Proteomes" id="UP000053029">
    <property type="component" value="Unassembled WGS sequence"/>
</dbReference>
<dbReference type="RefSeq" id="XP_013281031.1">
    <property type="nucleotide sequence ID" value="XM_013425577.1"/>
</dbReference>
<protein>
    <recommendedName>
        <fullName evidence="6">Arrestin C-terminal-like domain-containing protein</fullName>
    </recommendedName>
</protein>
<dbReference type="InterPro" id="IPR014756">
    <property type="entry name" value="Ig_E-set"/>
</dbReference>
<dbReference type="InterPro" id="IPR050357">
    <property type="entry name" value="Arrestin_domain-protein"/>
</dbReference>
<feature type="region of interest" description="Disordered" evidence="1">
    <location>
        <begin position="57"/>
        <end position="99"/>
    </location>
</feature>
<dbReference type="HOGENOM" id="CLU_521786_0_0_1"/>
<feature type="domain" description="Arrestin-like N-terminal" evidence="2">
    <location>
        <begin position="127"/>
        <end position="260"/>
    </location>
</feature>
<evidence type="ECO:0000313" key="4">
    <source>
        <dbReference type="EMBL" id="KIW77223.1"/>
    </source>
</evidence>
<dbReference type="Gene3D" id="2.60.40.640">
    <property type="match status" value="1"/>
</dbReference>
<gene>
    <name evidence="4" type="ORF">Z517_09669</name>
</gene>
<dbReference type="InterPro" id="IPR014752">
    <property type="entry name" value="Arrestin-like_C"/>
</dbReference>
<name>A0A0D2G938_9EURO</name>
<organism evidence="4 5">
    <name type="scientific">Fonsecaea pedrosoi CBS 271.37</name>
    <dbReference type="NCBI Taxonomy" id="1442368"/>
    <lineage>
        <taxon>Eukaryota</taxon>
        <taxon>Fungi</taxon>
        <taxon>Dikarya</taxon>
        <taxon>Ascomycota</taxon>
        <taxon>Pezizomycotina</taxon>
        <taxon>Eurotiomycetes</taxon>
        <taxon>Chaetothyriomycetidae</taxon>
        <taxon>Chaetothyriales</taxon>
        <taxon>Herpotrichiellaceae</taxon>
        <taxon>Fonsecaea</taxon>
    </lineage>
</organism>
<keyword evidence="5" id="KW-1185">Reference proteome</keyword>
<dbReference type="GeneID" id="25309159"/>
<evidence type="ECO:0000259" key="3">
    <source>
        <dbReference type="Pfam" id="PF02752"/>
    </source>
</evidence>
<evidence type="ECO:0000256" key="1">
    <source>
        <dbReference type="SAM" id="MobiDB-lite"/>
    </source>
</evidence>
<dbReference type="InterPro" id="IPR011022">
    <property type="entry name" value="Arrestin_C-like"/>
</dbReference>
<dbReference type="VEuPathDB" id="FungiDB:Z517_09669"/>